<dbReference type="Gene3D" id="2.60.40.640">
    <property type="match status" value="1"/>
</dbReference>
<keyword evidence="3" id="KW-1185">Reference proteome</keyword>
<dbReference type="AlphaFoldDB" id="A0A9P1MD57"/>
<protein>
    <recommendedName>
        <fullName evidence="1">LDB19 N-terminal domain-containing protein</fullName>
    </recommendedName>
</protein>
<sequence length="313" mass="34493">MHNLLSVANIFRTRSEEGNPAKTPLRSTHEASLQFPLPFFSKSHEHPAPATLAFVVESPPVLFYLDPERSTGALVSGQVVIDVKEELLEVNSVAASVTKTVVHKKPFQSHCDDCTAHEEELQHWTLVAQPLLLSRGLHKFPFTGILEGHLPITTETNLVSISYELRATTLVSRHPVTPDGPGIPIFHSEPLQVRRSLPETDAPHNSQVLYPSGRNNLTMALDGLTTKLVQEDSRAPRFVCDTVTAQGTQISHSLLVELIVSRARAPASKPDALVDTGTGRILRMRFRVYLTDKPGSRVAWDDEAPPSHLRRAG</sequence>
<reference evidence="2" key="1">
    <citation type="submission" date="2022-11" db="EMBL/GenBank/DDBJ databases">
        <authorList>
            <person name="Scott C."/>
            <person name="Bruce N."/>
        </authorList>
    </citation>
    <scope>NUCLEOTIDE SEQUENCE</scope>
</reference>
<dbReference type="Pfam" id="PF13002">
    <property type="entry name" value="LDB19"/>
    <property type="match status" value="1"/>
</dbReference>
<dbReference type="EMBL" id="CALLCH030000019">
    <property type="protein sequence ID" value="CAI4219084.1"/>
    <property type="molecule type" value="Genomic_DNA"/>
</dbReference>
<gene>
    <name evidence="2" type="ORF">PPNO1_LOCUS8655</name>
</gene>
<organism evidence="2 3">
    <name type="scientific">Parascedosporium putredinis</name>
    <dbReference type="NCBI Taxonomy" id="1442378"/>
    <lineage>
        <taxon>Eukaryota</taxon>
        <taxon>Fungi</taxon>
        <taxon>Dikarya</taxon>
        <taxon>Ascomycota</taxon>
        <taxon>Pezizomycotina</taxon>
        <taxon>Sordariomycetes</taxon>
        <taxon>Hypocreomycetidae</taxon>
        <taxon>Microascales</taxon>
        <taxon>Microascaceae</taxon>
        <taxon>Parascedosporium</taxon>
    </lineage>
</organism>
<evidence type="ECO:0000313" key="2">
    <source>
        <dbReference type="EMBL" id="CAI4219084.1"/>
    </source>
</evidence>
<evidence type="ECO:0000313" key="3">
    <source>
        <dbReference type="Proteomes" id="UP000838763"/>
    </source>
</evidence>
<dbReference type="Proteomes" id="UP000838763">
    <property type="component" value="Unassembled WGS sequence"/>
</dbReference>
<evidence type="ECO:0000259" key="1">
    <source>
        <dbReference type="Pfam" id="PF13002"/>
    </source>
</evidence>
<dbReference type="InterPro" id="IPR014752">
    <property type="entry name" value="Arrestin-like_C"/>
</dbReference>
<name>A0A9P1MD57_9PEZI</name>
<dbReference type="OrthoDB" id="3832628at2759"/>
<accession>A0A9P1MD57</accession>
<comment type="caution">
    <text evidence="2">The sequence shown here is derived from an EMBL/GenBank/DDBJ whole genome shotgun (WGS) entry which is preliminary data.</text>
</comment>
<dbReference type="InterPro" id="IPR024391">
    <property type="entry name" value="LDB19_N"/>
</dbReference>
<proteinExistence type="predicted"/>
<feature type="domain" description="LDB19 N-terminal" evidence="1">
    <location>
        <begin position="96"/>
        <end position="208"/>
    </location>
</feature>